<proteinExistence type="predicted"/>
<keyword evidence="1" id="KW-1133">Transmembrane helix</keyword>
<sequence>MDALRGFALLGILLMNIEFFNRSVHDFMGGIDTSPGAAGLAAWIVYVFVQGKFWVLFSLLFGMGFALMQDRLESTGRPFGRLYFRRTLALMAFGLLHIVLLWPGDILFAYGITALMLMAFLQVRGVAMLVTGMGLYFGVSALWVLLGWAMGLMPESARLEMAAEMGDPLAQAAESNRIYATGGYLEISLHRAQEYFTVMLQTVLMFQVPMALGVFLLGAWLLRSGRIQNAGVHLRFWALTLLLGGVVGAVFIRLSLAVGTSFDLKTGMGDALLAAGLMSLGSLPLSMAYLAVFVLLFQTALGARVLGLLAPAGRMALSHYLLQSLVCSLLFYAYGLGWYGEVDRWGQVQIALAIFAAQVALSPLWLRHFRYGPMEWLWRTLTYGYPPSMRLEREPRTETVR</sequence>
<keyword evidence="1" id="KW-0812">Transmembrane</keyword>
<organism evidence="3 4">
    <name type="scientific">Aquimonas voraii</name>
    <dbReference type="NCBI Taxonomy" id="265719"/>
    <lineage>
        <taxon>Bacteria</taxon>
        <taxon>Pseudomonadati</taxon>
        <taxon>Pseudomonadota</taxon>
        <taxon>Gammaproteobacteria</taxon>
        <taxon>Lysobacterales</taxon>
        <taxon>Lysobacteraceae</taxon>
        <taxon>Aquimonas</taxon>
    </lineage>
</organism>
<feature type="transmembrane region" description="Helical" evidence="1">
    <location>
        <begin position="108"/>
        <end position="127"/>
    </location>
</feature>
<feature type="transmembrane region" description="Helical" evidence="1">
    <location>
        <begin position="38"/>
        <end position="62"/>
    </location>
</feature>
<protein>
    <recommendedName>
        <fullName evidence="2">DUF418 domain-containing protein</fullName>
    </recommendedName>
</protein>
<gene>
    <name evidence="3" type="ORF">SAMN04488509_102453</name>
</gene>
<feature type="domain" description="DUF418" evidence="2">
    <location>
        <begin position="222"/>
        <end position="384"/>
    </location>
</feature>
<dbReference type="PANTHER" id="PTHR30590:SF2">
    <property type="entry name" value="INNER MEMBRANE PROTEIN"/>
    <property type="match status" value="1"/>
</dbReference>
<feature type="transmembrane region" description="Helical" evidence="1">
    <location>
        <begin position="317"/>
        <end position="339"/>
    </location>
</feature>
<dbReference type="Pfam" id="PF04235">
    <property type="entry name" value="DUF418"/>
    <property type="match status" value="1"/>
</dbReference>
<feature type="transmembrane region" description="Helical" evidence="1">
    <location>
        <begin position="234"/>
        <end position="252"/>
    </location>
</feature>
<feature type="transmembrane region" description="Helical" evidence="1">
    <location>
        <begin position="272"/>
        <end position="297"/>
    </location>
</feature>
<dbReference type="STRING" id="265719.SAMN04488509_102453"/>
<feature type="transmembrane region" description="Helical" evidence="1">
    <location>
        <begin position="345"/>
        <end position="366"/>
    </location>
</feature>
<evidence type="ECO:0000256" key="1">
    <source>
        <dbReference type="SAM" id="Phobius"/>
    </source>
</evidence>
<reference evidence="3 4" key="1">
    <citation type="submission" date="2016-10" db="EMBL/GenBank/DDBJ databases">
        <authorList>
            <person name="de Groot N.N."/>
        </authorList>
    </citation>
    <scope>NUCLEOTIDE SEQUENCE [LARGE SCALE GENOMIC DNA]</scope>
    <source>
        <strain evidence="3 4">DSM 16957</strain>
    </source>
</reference>
<keyword evidence="4" id="KW-1185">Reference proteome</keyword>
<dbReference type="EMBL" id="FNAG01000002">
    <property type="protein sequence ID" value="SDD43753.1"/>
    <property type="molecule type" value="Genomic_DNA"/>
</dbReference>
<name>A0A1G6UR52_9GAMM</name>
<evidence type="ECO:0000313" key="3">
    <source>
        <dbReference type="EMBL" id="SDD43753.1"/>
    </source>
</evidence>
<keyword evidence="1" id="KW-0472">Membrane</keyword>
<dbReference type="PANTHER" id="PTHR30590">
    <property type="entry name" value="INNER MEMBRANE PROTEIN"/>
    <property type="match status" value="1"/>
</dbReference>
<feature type="transmembrane region" description="Helical" evidence="1">
    <location>
        <begin position="134"/>
        <end position="153"/>
    </location>
</feature>
<evidence type="ECO:0000259" key="2">
    <source>
        <dbReference type="Pfam" id="PF04235"/>
    </source>
</evidence>
<accession>A0A1G6UR52</accession>
<dbReference type="InterPro" id="IPR007349">
    <property type="entry name" value="DUF418"/>
</dbReference>
<dbReference type="InterPro" id="IPR052529">
    <property type="entry name" value="Bact_Transport_Assoc"/>
</dbReference>
<dbReference type="AlphaFoldDB" id="A0A1G6UR52"/>
<evidence type="ECO:0000313" key="4">
    <source>
        <dbReference type="Proteomes" id="UP000199603"/>
    </source>
</evidence>
<feature type="transmembrane region" description="Helical" evidence="1">
    <location>
        <begin position="83"/>
        <end position="102"/>
    </location>
</feature>
<feature type="transmembrane region" description="Helical" evidence="1">
    <location>
        <begin position="198"/>
        <end position="222"/>
    </location>
</feature>
<dbReference type="Proteomes" id="UP000199603">
    <property type="component" value="Unassembled WGS sequence"/>
</dbReference>